<accession>A0A0C9YYU1</accession>
<name>A0A0C9YYU1_9AGAM</name>
<dbReference type="Proteomes" id="UP000054018">
    <property type="component" value="Unassembled WGS sequence"/>
</dbReference>
<sequence>MELTPSKARSRTCAVHGSKECQRYPKNNRLVVTGDTELDTTVVELEHQILAGMSP</sequence>
<reference evidence="1 2" key="1">
    <citation type="submission" date="2014-04" db="EMBL/GenBank/DDBJ databases">
        <authorList>
            <consortium name="DOE Joint Genome Institute"/>
            <person name="Kuo A."/>
            <person name="Kohler A."/>
            <person name="Costa M.D."/>
            <person name="Nagy L.G."/>
            <person name="Floudas D."/>
            <person name="Copeland A."/>
            <person name="Barry K.W."/>
            <person name="Cichocki N."/>
            <person name="Veneault-Fourrey C."/>
            <person name="LaButti K."/>
            <person name="Lindquist E.A."/>
            <person name="Lipzen A."/>
            <person name="Lundell T."/>
            <person name="Morin E."/>
            <person name="Murat C."/>
            <person name="Sun H."/>
            <person name="Tunlid A."/>
            <person name="Henrissat B."/>
            <person name="Grigoriev I.V."/>
            <person name="Hibbett D.S."/>
            <person name="Martin F."/>
            <person name="Nordberg H.P."/>
            <person name="Cantor M.N."/>
            <person name="Hua S.X."/>
        </authorList>
    </citation>
    <scope>NUCLEOTIDE SEQUENCE [LARGE SCALE GENOMIC DNA]</scope>
    <source>
        <strain evidence="1 2">441</strain>
    </source>
</reference>
<dbReference type="EMBL" id="KN834027">
    <property type="protein sequence ID" value="KIK13008.1"/>
    <property type="molecule type" value="Genomic_DNA"/>
</dbReference>
<protein>
    <submittedName>
        <fullName evidence="1">Uncharacterized protein</fullName>
    </submittedName>
</protein>
<evidence type="ECO:0000313" key="2">
    <source>
        <dbReference type="Proteomes" id="UP000054018"/>
    </source>
</evidence>
<keyword evidence="2" id="KW-1185">Reference proteome</keyword>
<dbReference type="AlphaFoldDB" id="A0A0C9YYU1"/>
<organism evidence="1 2">
    <name type="scientific">Pisolithus microcarpus 441</name>
    <dbReference type="NCBI Taxonomy" id="765257"/>
    <lineage>
        <taxon>Eukaryota</taxon>
        <taxon>Fungi</taxon>
        <taxon>Dikarya</taxon>
        <taxon>Basidiomycota</taxon>
        <taxon>Agaricomycotina</taxon>
        <taxon>Agaricomycetes</taxon>
        <taxon>Agaricomycetidae</taxon>
        <taxon>Boletales</taxon>
        <taxon>Sclerodermatineae</taxon>
        <taxon>Pisolithaceae</taxon>
        <taxon>Pisolithus</taxon>
    </lineage>
</organism>
<evidence type="ECO:0000313" key="1">
    <source>
        <dbReference type="EMBL" id="KIK13008.1"/>
    </source>
</evidence>
<gene>
    <name evidence="1" type="ORF">PISMIDRAFT_689038</name>
</gene>
<dbReference type="HOGENOM" id="CLU_3033297_0_0_1"/>
<reference evidence="2" key="2">
    <citation type="submission" date="2015-01" db="EMBL/GenBank/DDBJ databases">
        <title>Evolutionary Origins and Diversification of the Mycorrhizal Mutualists.</title>
        <authorList>
            <consortium name="DOE Joint Genome Institute"/>
            <consortium name="Mycorrhizal Genomics Consortium"/>
            <person name="Kohler A."/>
            <person name="Kuo A."/>
            <person name="Nagy L.G."/>
            <person name="Floudas D."/>
            <person name="Copeland A."/>
            <person name="Barry K.W."/>
            <person name="Cichocki N."/>
            <person name="Veneault-Fourrey C."/>
            <person name="LaButti K."/>
            <person name="Lindquist E.A."/>
            <person name="Lipzen A."/>
            <person name="Lundell T."/>
            <person name="Morin E."/>
            <person name="Murat C."/>
            <person name="Riley R."/>
            <person name="Ohm R."/>
            <person name="Sun H."/>
            <person name="Tunlid A."/>
            <person name="Henrissat B."/>
            <person name="Grigoriev I.V."/>
            <person name="Hibbett D.S."/>
            <person name="Martin F."/>
        </authorList>
    </citation>
    <scope>NUCLEOTIDE SEQUENCE [LARGE SCALE GENOMIC DNA]</scope>
    <source>
        <strain evidence="2">441</strain>
    </source>
</reference>
<proteinExistence type="predicted"/>